<reference evidence="3 4" key="1">
    <citation type="submission" date="2018-07" db="EMBL/GenBank/DDBJ databases">
        <title>Lottiidibacillus patelloidae gen. nov., sp. nov., isolated from the intestinal tract of a marine limpet and the reclassification of B. taeanensis BH030017T, B. algicola KMM 3737T and B. hwajinpoensis SW-72T as genus Lottiidibacillus.</title>
        <authorList>
            <person name="Liu R."/>
            <person name="Huang Z."/>
        </authorList>
    </citation>
    <scope>NUCLEOTIDE SEQUENCE [LARGE SCALE GENOMIC DNA]</scope>
    <source>
        <strain evidence="3 4">BH030017</strain>
    </source>
</reference>
<keyword evidence="4" id="KW-1185">Reference proteome</keyword>
<proteinExistence type="predicted"/>
<dbReference type="EMBL" id="QOCW01000013">
    <property type="protein sequence ID" value="RBW69118.1"/>
    <property type="molecule type" value="Genomic_DNA"/>
</dbReference>
<organism evidence="3 4">
    <name type="scientific">Bacillus taeanensis</name>
    <dbReference type="NCBI Taxonomy" id="273032"/>
    <lineage>
        <taxon>Bacteria</taxon>
        <taxon>Bacillati</taxon>
        <taxon>Bacillota</taxon>
        <taxon>Bacilli</taxon>
        <taxon>Bacillales</taxon>
        <taxon>Bacillaceae</taxon>
        <taxon>Bacillus</taxon>
    </lineage>
</organism>
<evidence type="ECO:0000313" key="3">
    <source>
        <dbReference type="EMBL" id="RBW69118.1"/>
    </source>
</evidence>
<dbReference type="AlphaFoldDB" id="A0A366XU82"/>
<evidence type="ECO:0000259" key="2">
    <source>
        <dbReference type="Pfam" id="PF09648"/>
    </source>
</evidence>
<dbReference type="Proteomes" id="UP000253314">
    <property type="component" value="Unassembled WGS sequence"/>
</dbReference>
<keyword evidence="1" id="KW-0472">Membrane</keyword>
<dbReference type="GO" id="GO:0016020">
    <property type="term" value="C:membrane"/>
    <property type="evidence" value="ECO:0007669"/>
    <property type="project" value="InterPro"/>
</dbReference>
<dbReference type="InterPro" id="IPR018604">
    <property type="entry name" value="YycI-like"/>
</dbReference>
<feature type="transmembrane region" description="Helical" evidence="1">
    <location>
        <begin position="16"/>
        <end position="34"/>
    </location>
</feature>
<dbReference type="Pfam" id="PF09648">
    <property type="entry name" value="YycI"/>
    <property type="match status" value="1"/>
</dbReference>
<comment type="caution">
    <text evidence="3">The sequence shown here is derived from an EMBL/GenBank/DDBJ whole genome shotgun (WGS) entry which is preliminary data.</text>
</comment>
<protein>
    <recommendedName>
        <fullName evidence="2">Regulatory protein YycH-like domain-containing protein</fullName>
    </recommendedName>
</protein>
<feature type="domain" description="Regulatory protein YycH-like" evidence="2">
    <location>
        <begin position="48"/>
        <end position="259"/>
    </location>
</feature>
<evidence type="ECO:0000256" key="1">
    <source>
        <dbReference type="SAM" id="Phobius"/>
    </source>
</evidence>
<sequence>MKQEKGGLMDWSRTKTIFILTFLVLNLFLGFQLIEKKNENQFDFIPVSSIEEQLKQSKITYKKLSQAPEKLAPISGQVQKFDEEKIKQLEGKNLNIQLIENQTLLTGSFKEPGTMPSTEAQLLNFLQTYTFNSTDYIRWTDHHQENESVILTQTYEGRPIFYNLESKRGQIHLFKNDEGELTGYTQSYLNITKQGNEHPILEPIKALYRLYENNDIVYEDNITRMELGYYSAVEGEIQVFVPTWYIEVNNERSYLVNAVYGLIDKRAAGDKGEKTS</sequence>
<keyword evidence="1" id="KW-1133">Transmembrane helix</keyword>
<gene>
    <name evidence="3" type="ORF">DS031_13245</name>
</gene>
<dbReference type="Gene3D" id="2.40.128.690">
    <property type="entry name" value="YycH protein, domain 3-like"/>
    <property type="match status" value="1"/>
</dbReference>
<keyword evidence="1" id="KW-0812">Transmembrane</keyword>
<dbReference type="OrthoDB" id="2388036at2"/>
<name>A0A366XU82_9BACI</name>
<accession>A0A366XU82</accession>
<evidence type="ECO:0000313" key="4">
    <source>
        <dbReference type="Proteomes" id="UP000253314"/>
    </source>
</evidence>